<dbReference type="PANTHER" id="PTHR31139">
    <property type="entry name" value="ECTOPIC P GRANULES PROTEIN 5 HOMOLOG"/>
    <property type="match status" value="1"/>
</dbReference>
<evidence type="ECO:0000256" key="2">
    <source>
        <dbReference type="ARBA" id="ARBA00023006"/>
    </source>
</evidence>
<dbReference type="InterPro" id="IPR051436">
    <property type="entry name" value="Autophagy-related_EPG5"/>
</dbReference>
<sequence>MEQIHVLMERNPSVLTVLLKTLDTEDANRQQTVANGWQTKGNMLLEVFSSNKQLVMRWQPLEMDIKVLIRMLLRYPRTHIFHKLSLGLLMHLNYGDSSRLYVSKLMQTRIAYHVVVAFRKHQPPRTDPLTAEQQTEQHNYQERCLFVLLQLRIHAFDQPLLNMRSLLEDPLTVEDLFLPAAAQLVEVQAGINEQCPVACLCALLSTTMGHWVPVFCQDGTKALSIMYELHHLDTVVVRCVQLITLLFLDCPLALANNVRFITMLTQLVENDDMLDWSRQTAEEQHQQDHIFATKLLEATGMGKMGAMLVSQVAVYWRLGYATPPSLVCMWFDCFVQIHHWERNAKVLRLMNVLAAISFGHADAWHALTDRFRVFFRSLSVAKQKQQTLWSKIVGTDVPLLYGTLPSDCVVLALLVFGVEHKQLEVDTELWPKLLRTLKKNRTIKIDGAVREVIGTLGLQLDDFCPAPDSLVLFKVARFLVRANIEHPLYLGLCQLFFVLLLTRVTDVGDEVHGVADRLYDYDTGLMEKVKQMLCKLELHYHCLQDTNEEAKGMLR</sequence>
<comment type="similarity">
    <text evidence="1">Belongs to the EPG5 family.</text>
</comment>
<dbReference type="PANTHER" id="PTHR31139:SF4">
    <property type="entry name" value="ECTOPIC P GRANULES PROTEIN 5 HOMOLOG"/>
    <property type="match status" value="1"/>
</dbReference>
<reference evidence="5" key="1">
    <citation type="submission" date="2013-09" db="EMBL/GenBank/DDBJ databases">
        <title>The Genome Sequence of Anopheles maculatus species B.</title>
        <authorList>
            <consortium name="The Broad Institute Genomics Platform"/>
            <person name="Neafsey D.E."/>
            <person name="Besansky N."/>
            <person name="Howell P."/>
            <person name="Walton C."/>
            <person name="Young S.K."/>
            <person name="Zeng Q."/>
            <person name="Gargeya S."/>
            <person name="Fitzgerald M."/>
            <person name="Haas B."/>
            <person name="Abouelleil A."/>
            <person name="Allen A.W."/>
            <person name="Alvarado L."/>
            <person name="Arachchi H.M."/>
            <person name="Berlin A.M."/>
            <person name="Chapman S.B."/>
            <person name="Gainer-Dewar J."/>
            <person name="Goldberg J."/>
            <person name="Griggs A."/>
            <person name="Gujja S."/>
            <person name="Hansen M."/>
            <person name="Howarth C."/>
            <person name="Imamovic A."/>
            <person name="Ireland A."/>
            <person name="Larimer J."/>
            <person name="McCowan C."/>
            <person name="Murphy C."/>
            <person name="Pearson M."/>
            <person name="Poon T.W."/>
            <person name="Priest M."/>
            <person name="Roberts A."/>
            <person name="Saif S."/>
            <person name="Shea T."/>
            <person name="Sisk P."/>
            <person name="Sykes S."/>
            <person name="Wortman J."/>
            <person name="Nusbaum C."/>
            <person name="Birren B."/>
        </authorList>
    </citation>
    <scope>NUCLEOTIDE SEQUENCE [LARGE SCALE GENOMIC DNA]</scope>
    <source>
        <strain evidence="5">maculatus3</strain>
    </source>
</reference>
<dbReference type="AlphaFoldDB" id="A0A182T9V1"/>
<reference evidence="4" key="2">
    <citation type="submission" date="2020-05" db="UniProtKB">
        <authorList>
            <consortium name="EnsemblMetazoa"/>
        </authorList>
    </citation>
    <scope>IDENTIFICATION</scope>
    <source>
        <strain evidence="4">maculatus3</strain>
    </source>
</reference>
<evidence type="ECO:0000259" key="3">
    <source>
        <dbReference type="Pfam" id="PF26573"/>
    </source>
</evidence>
<organism evidence="4 5">
    <name type="scientific">Anopheles maculatus</name>
    <dbReference type="NCBI Taxonomy" id="74869"/>
    <lineage>
        <taxon>Eukaryota</taxon>
        <taxon>Metazoa</taxon>
        <taxon>Ecdysozoa</taxon>
        <taxon>Arthropoda</taxon>
        <taxon>Hexapoda</taxon>
        <taxon>Insecta</taxon>
        <taxon>Pterygota</taxon>
        <taxon>Neoptera</taxon>
        <taxon>Endopterygota</taxon>
        <taxon>Diptera</taxon>
        <taxon>Nematocera</taxon>
        <taxon>Culicoidea</taxon>
        <taxon>Culicidae</taxon>
        <taxon>Anophelinae</taxon>
        <taxon>Anopheles</taxon>
        <taxon>Anopheles maculatus group</taxon>
    </lineage>
</organism>
<protein>
    <recommendedName>
        <fullName evidence="3">Epg5-like TPR domain-containing protein</fullName>
    </recommendedName>
</protein>
<feature type="domain" description="Epg5-like TPR" evidence="3">
    <location>
        <begin position="424"/>
        <end position="541"/>
    </location>
</feature>
<evidence type="ECO:0000256" key="1">
    <source>
        <dbReference type="ARBA" id="ARBA00010948"/>
    </source>
</evidence>
<dbReference type="GO" id="GO:0005737">
    <property type="term" value="C:cytoplasm"/>
    <property type="evidence" value="ECO:0007669"/>
    <property type="project" value="TreeGrafter"/>
</dbReference>
<proteinExistence type="inferred from homology"/>
<keyword evidence="5" id="KW-1185">Reference proteome</keyword>
<accession>A0A182T9V1</accession>
<dbReference type="GO" id="GO:0097352">
    <property type="term" value="P:autophagosome maturation"/>
    <property type="evidence" value="ECO:0007669"/>
    <property type="project" value="TreeGrafter"/>
</dbReference>
<name>A0A182T9V1_9DIPT</name>
<dbReference type="Pfam" id="PF26573">
    <property type="entry name" value="TPR_Epg5_2"/>
    <property type="match status" value="1"/>
</dbReference>
<dbReference type="VEuPathDB" id="VectorBase:AMAM022557"/>
<evidence type="ECO:0000313" key="4">
    <source>
        <dbReference type="EnsemblMetazoa" id="AMAM022557-PA"/>
    </source>
</evidence>
<dbReference type="Proteomes" id="UP000075901">
    <property type="component" value="Unassembled WGS sequence"/>
</dbReference>
<dbReference type="EnsemblMetazoa" id="AMAM022557-RA">
    <property type="protein sequence ID" value="AMAM022557-PA"/>
    <property type="gene ID" value="AMAM022557"/>
</dbReference>
<keyword evidence="2" id="KW-0072">Autophagy</keyword>
<dbReference type="InterPro" id="IPR058750">
    <property type="entry name" value="TPR_Epg5"/>
</dbReference>
<evidence type="ECO:0000313" key="5">
    <source>
        <dbReference type="Proteomes" id="UP000075901"/>
    </source>
</evidence>